<evidence type="ECO:0000256" key="1">
    <source>
        <dbReference type="SAM" id="MobiDB-lite"/>
    </source>
</evidence>
<organism evidence="2 3">
    <name type="scientific">Quercus suber</name>
    <name type="common">Cork oak</name>
    <dbReference type="NCBI Taxonomy" id="58331"/>
    <lineage>
        <taxon>Eukaryota</taxon>
        <taxon>Viridiplantae</taxon>
        <taxon>Streptophyta</taxon>
        <taxon>Embryophyta</taxon>
        <taxon>Tracheophyta</taxon>
        <taxon>Spermatophyta</taxon>
        <taxon>Magnoliopsida</taxon>
        <taxon>eudicotyledons</taxon>
        <taxon>Gunneridae</taxon>
        <taxon>Pentapetalae</taxon>
        <taxon>rosids</taxon>
        <taxon>fabids</taxon>
        <taxon>Fagales</taxon>
        <taxon>Fagaceae</taxon>
        <taxon>Quercus</taxon>
    </lineage>
</organism>
<comment type="caution">
    <text evidence="2">The sequence shown here is derived from an EMBL/GenBank/DDBJ whole genome shotgun (WGS) entry which is preliminary data.</text>
</comment>
<gene>
    <name evidence="2" type="ORF">CFP56_014305</name>
</gene>
<keyword evidence="3" id="KW-1185">Reference proteome</keyword>
<feature type="region of interest" description="Disordered" evidence="1">
    <location>
        <begin position="100"/>
        <end position="119"/>
    </location>
</feature>
<reference evidence="2 3" key="1">
    <citation type="journal article" date="2018" name="Sci. Data">
        <title>The draft genome sequence of cork oak.</title>
        <authorList>
            <person name="Ramos A.M."/>
            <person name="Usie A."/>
            <person name="Barbosa P."/>
            <person name="Barros P.M."/>
            <person name="Capote T."/>
            <person name="Chaves I."/>
            <person name="Simoes F."/>
            <person name="Abreu I."/>
            <person name="Carrasquinho I."/>
            <person name="Faro C."/>
            <person name="Guimaraes J.B."/>
            <person name="Mendonca D."/>
            <person name="Nobrega F."/>
            <person name="Rodrigues L."/>
            <person name="Saibo N.J.M."/>
            <person name="Varela M.C."/>
            <person name="Egas C."/>
            <person name="Matos J."/>
            <person name="Miguel C.M."/>
            <person name="Oliveira M.M."/>
            <person name="Ricardo C.P."/>
            <person name="Goncalves S."/>
        </authorList>
    </citation>
    <scope>NUCLEOTIDE SEQUENCE [LARGE SCALE GENOMIC DNA]</scope>
    <source>
        <strain evidence="3">cv. HL8</strain>
    </source>
</reference>
<evidence type="ECO:0000313" key="2">
    <source>
        <dbReference type="EMBL" id="KAK7842111.1"/>
    </source>
</evidence>
<dbReference type="EMBL" id="PKMF04000226">
    <property type="protein sequence ID" value="KAK7842111.1"/>
    <property type="molecule type" value="Genomic_DNA"/>
</dbReference>
<proteinExistence type="predicted"/>
<dbReference type="Proteomes" id="UP000237347">
    <property type="component" value="Unassembled WGS sequence"/>
</dbReference>
<accession>A0AAW0KUS7</accession>
<evidence type="ECO:0000313" key="3">
    <source>
        <dbReference type="Proteomes" id="UP000237347"/>
    </source>
</evidence>
<dbReference type="AlphaFoldDB" id="A0AAW0KUS7"/>
<name>A0AAW0KUS7_QUESU</name>
<protein>
    <submittedName>
        <fullName evidence="2">Uncharacterized protein</fullName>
    </submittedName>
</protein>
<sequence length="119" mass="13210">MFEIAYLGRHTCTEALASRTIPPSPSILQRAGMELAKLLEIHPNLSSSSHETREFLAEMILGLYTKAISMLNLSSSVDETQFIGSAIRMFESLADGLRSEDSDRELKNQSTEMCIDKGK</sequence>